<dbReference type="Pfam" id="PF18936">
    <property type="entry name" value="DUF5684"/>
    <property type="match status" value="1"/>
</dbReference>
<keyword evidence="1" id="KW-0472">Membrane</keyword>
<accession>A0A1H3KCY6</accession>
<name>A0A1H3KCY6_9MICO</name>
<organism evidence="2 3">
    <name type="scientific">Herbiconiux ginsengi</name>
    <dbReference type="NCBI Taxonomy" id="381665"/>
    <lineage>
        <taxon>Bacteria</taxon>
        <taxon>Bacillati</taxon>
        <taxon>Actinomycetota</taxon>
        <taxon>Actinomycetes</taxon>
        <taxon>Micrococcales</taxon>
        <taxon>Microbacteriaceae</taxon>
        <taxon>Herbiconiux</taxon>
    </lineage>
</organism>
<protein>
    <recommendedName>
        <fullName evidence="4">Signal peptidase I</fullName>
    </recommendedName>
</protein>
<proteinExistence type="predicted"/>
<dbReference type="EMBL" id="FNPZ01000001">
    <property type="protein sequence ID" value="SDY49991.1"/>
    <property type="molecule type" value="Genomic_DNA"/>
</dbReference>
<dbReference type="RefSeq" id="WP_092548293.1">
    <property type="nucleotide sequence ID" value="NZ_FNPZ01000001.1"/>
</dbReference>
<reference evidence="2 3" key="1">
    <citation type="submission" date="2016-10" db="EMBL/GenBank/DDBJ databases">
        <authorList>
            <person name="de Groot N.N."/>
        </authorList>
    </citation>
    <scope>NUCLEOTIDE SEQUENCE [LARGE SCALE GENOMIC DNA]</scope>
    <source>
        <strain evidence="2 3">CGMCC 4.3491</strain>
    </source>
</reference>
<evidence type="ECO:0000256" key="1">
    <source>
        <dbReference type="SAM" id="Phobius"/>
    </source>
</evidence>
<dbReference type="AlphaFoldDB" id="A0A1H3KCY6"/>
<gene>
    <name evidence="2" type="ORF">SAMN05216554_0510</name>
</gene>
<evidence type="ECO:0000313" key="2">
    <source>
        <dbReference type="EMBL" id="SDY49991.1"/>
    </source>
</evidence>
<evidence type="ECO:0008006" key="4">
    <source>
        <dbReference type="Google" id="ProtNLM"/>
    </source>
</evidence>
<dbReference type="OrthoDB" id="3637276at2"/>
<feature type="transmembrane region" description="Helical" evidence="1">
    <location>
        <begin position="20"/>
        <end position="40"/>
    </location>
</feature>
<dbReference type="InterPro" id="IPR043739">
    <property type="entry name" value="DUF5684"/>
</dbReference>
<feature type="transmembrane region" description="Helical" evidence="1">
    <location>
        <begin position="104"/>
        <end position="125"/>
    </location>
</feature>
<sequence length="134" mass="14828">MIASTVAENTFSYSYSFDPLSSVFAFVVWALIVAGMWATFLKAGRRGWAAIIPFYNIYTLCKVAGKPGWWWILYIIPIVNIVISIIVAVNVARNFGKGGAYGFFLLWWLQFIGYPVLGFGSAPYLGPGSTAPRI</sequence>
<keyword evidence="1" id="KW-0812">Transmembrane</keyword>
<keyword evidence="1" id="KW-1133">Transmembrane helix</keyword>
<evidence type="ECO:0000313" key="3">
    <source>
        <dbReference type="Proteomes" id="UP000198891"/>
    </source>
</evidence>
<feature type="transmembrane region" description="Helical" evidence="1">
    <location>
        <begin position="71"/>
        <end position="92"/>
    </location>
</feature>
<dbReference type="Proteomes" id="UP000198891">
    <property type="component" value="Unassembled WGS sequence"/>
</dbReference>
<keyword evidence="3" id="KW-1185">Reference proteome</keyword>
<dbReference type="STRING" id="381665.SAMN05216554_0510"/>